<feature type="domain" description="NADP-dependent oxidoreductase" evidence="4">
    <location>
        <begin position="86"/>
        <end position="426"/>
    </location>
</feature>
<dbReference type="GO" id="GO:0005737">
    <property type="term" value="C:cytoplasm"/>
    <property type="evidence" value="ECO:0007669"/>
    <property type="project" value="TreeGrafter"/>
</dbReference>
<evidence type="ECO:0000256" key="1">
    <source>
        <dbReference type="ARBA" id="ARBA00023002"/>
    </source>
</evidence>
<dbReference type="PANTHER" id="PTHR43625:SF5">
    <property type="entry name" value="PYRIDOXAL REDUCTASE, CHLOROPLASTIC"/>
    <property type="match status" value="1"/>
</dbReference>
<dbReference type="EMBL" id="HBGK01052071">
    <property type="protein sequence ID" value="CAD9311667.1"/>
    <property type="molecule type" value="Transcribed_RNA"/>
</dbReference>
<organism evidence="5">
    <name type="scientific">Grammatophora oceanica</name>
    <dbReference type="NCBI Taxonomy" id="210454"/>
    <lineage>
        <taxon>Eukaryota</taxon>
        <taxon>Sar</taxon>
        <taxon>Stramenopiles</taxon>
        <taxon>Ochrophyta</taxon>
        <taxon>Bacillariophyta</taxon>
        <taxon>Fragilariophyceae</taxon>
        <taxon>Fragilariophycidae</taxon>
        <taxon>Rhabdonematales</taxon>
        <taxon>Grammatophoraceae</taxon>
        <taxon>Grammatophora</taxon>
    </lineage>
</organism>
<name>A0A7S1VUC6_9STRA</name>
<evidence type="ECO:0000313" key="5">
    <source>
        <dbReference type="EMBL" id="CAD9311667.1"/>
    </source>
</evidence>
<dbReference type="PROSITE" id="PS51257">
    <property type="entry name" value="PROKAR_LIPOPROTEIN"/>
    <property type="match status" value="1"/>
</dbReference>
<keyword evidence="3" id="KW-0732">Signal</keyword>
<evidence type="ECO:0000256" key="3">
    <source>
        <dbReference type="SAM" id="SignalP"/>
    </source>
</evidence>
<accession>A0A7S1VUC6</accession>
<dbReference type="AlphaFoldDB" id="A0A7S1VUC6"/>
<dbReference type="GO" id="GO:0016491">
    <property type="term" value="F:oxidoreductase activity"/>
    <property type="evidence" value="ECO:0007669"/>
    <property type="project" value="UniProtKB-KW"/>
</dbReference>
<protein>
    <recommendedName>
        <fullName evidence="4">NADP-dependent oxidoreductase domain-containing protein</fullName>
    </recommendedName>
</protein>
<dbReference type="InterPro" id="IPR023210">
    <property type="entry name" value="NADP_OxRdtase_dom"/>
</dbReference>
<dbReference type="InterPro" id="IPR018170">
    <property type="entry name" value="Aldo/ket_reductase_CS"/>
</dbReference>
<feature type="signal peptide" evidence="3">
    <location>
        <begin position="1"/>
        <end position="24"/>
    </location>
</feature>
<evidence type="ECO:0000259" key="4">
    <source>
        <dbReference type="Pfam" id="PF00248"/>
    </source>
</evidence>
<feature type="chain" id="PRO_5031571160" description="NADP-dependent oxidoreductase domain-containing protein" evidence="3">
    <location>
        <begin position="25"/>
        <end position="457"/>
    </location>
</feature>
<proteinExistence type="predicted"/>
<dbReference type="SUPFAM" id="SSF51430">
    <property type="entry name" value="NAD(P)-linked oxidoreductase"/>
    <property type="match status" value="1"/>
</dbReference>
<dbReference type="Gene3D" id="3.20.20.100">
    <property type="entry name" value="NADP-dependent oxidoreductase domain"/>
    <property type="match status" value="1"/>
</dbReference>
<dbReference type="PANTHER" id="PTHR43625">
    <property type="entry name" value="AFLATOXIN B1 ALDEHYDE REDUCTASE"/>
    <property type="match status" value="1"/>
</dbReference>
<dbReference type="PROSITE" id="PS00062">
    <property type="entry name" value="ALDOKETO_REDUCTASE_2"/>
    <property type="match status" value="1"/>
</dbReference>
<sequence>MKISIAAVFAVTTTSSCLLSSTDAYFVPTRNAISITSSSGRSSSKTPPSKSQSSSSTPTMFLEGVSKKQVKAPDTTKLGNLEVPTVGVGTISWSSDSLTELENLELQSLVNTACKSNAAFFDTAERYGSNWKTALGLGWGETEALTQKLLTRVPKQEDQSSLLRPIVATKFTPSPWRTTAQSVVDACEESCKRLGVDSLDLYQIHMPDIVQPFKNSPMFASKPKDQIYWEGMVECYNRGLVKNIGVCNYGQTLLLEAKQYLQKKNVPLASNQIAFSLVGRHNGAQETLDLCNELDIKVLAFFPFAMGLLTGKYTSEEMTSNVLAQDTLTSLVRSKKTPLELRDLSKYVTGDVKSGIPDGGVRPLLQAMEEIAQNRKKTVAQVALNYIIWKGAIPIPGARTSAQVRDNVGAMGWRLSLQEVNQLETAADKLGFGFEGAGFKRTSEKFVGYGVEKWTLD</sequence>
<feature type="region of interest" description="Disordered" evidence="2">
    <location>
        <begin position="36"/>
        <end position="59"/>
    </location>
</feature>
<keyword evidence="1" id="KW-0560">Oxidoreductase</keyword>
<reference evidence="5" key="1">
    <citation type="submission" date="2021-01" db="EMBL/GenBank/DDBJ databases">
        <authorList>
            <person name="Corre E."/>
            <person name="Pelletier E."/>
            <person name="Niang G."/>
            <person name="Scheremetjew M."/>
            <person name="Finn R."/>
            <person name="Kale V."/>
            <person name="Holt S."/>
            <person name="Cochrane G."/>
            <person name="Meng A."/>
            <person name="Brown T."/>
            <person name="Cohen L."/>
        </authorList>
    </citation>
    <scope>NUCLEOTIDE SEQUENCE</scope>
    <source>
        <strain evidence="5">CCMP 410</strain>
    </source>
</reference>
<evidence type="ECO:0000256" key="2">
    <source>
        <dbReference type="SAM" id="MobiDB-lite"/>
    </source>
</evidence>
<dbReference type="Pfam" id="PF00248">
    <property type="entry name" value="Aldo_ket_red"/>
    <property type="match status" value="1"/>
</dbReference>
<gene>
    <name evidence="5" type="ORF">GOCE00092_LOCUS27405</name>
</gene>
<dbReference type="InterPro" id="IPR050791">
    <property type="entry name" value="Aldo-Keto_reductase"/>
</dbReference>
<dbReference type="InterPro" id="IPR036812">
    <property type="entry name" value="NAD(P)_OxRdtase_dom_sf"/>
</dbReference>